<evidence type="ECO:0000313" key="2">
    <source>
        <dbReference type="Proteomes" id="UP001500363"/>
    </source>
</evidence>
<name>A0ABP4LV01_9ACTN</name>
<sequence length="54" mass="5993">MTTVTNDRNSIHSTTCALWCSPKKYRFCGSPICCEHLHTPQAVAARNNTKGGKR</sequence>
<protein>
    <submittedName>
        <fullName evidence="1">Uncharacterized protein</fullName>
    </submittedName>
</protein>
<gene>
    <name evidence="1" type="ORF">GCM10009741_36530</name>
</gene>
<dbReference type="Proteomes" id="UP001500363">
    <property type="component" value="Unassembled WGS sequence"/>
</dbReference>
<evidence type="ECO:0000313" key="1">
    <source>
        <dbReference type="EMBL" id="GAA1531122.1"/>
    </source>
</evidence>
<comment type="caution">
    <text evidence="1">The sequence shown here is derived from an EMBL/GenBank/DDBJ whole genome shotgun (WGS) entry which is preliminary data.</text>
</comment>
<proteinExistence type="predicted"/>
<accession>A0ABP4LV01</accession>
<dbReference type="EMBL" id="BAAANC010000002">
    <property type="protein sequence ID" value="GAA1531122.1"/>
    <property type="molecule type" value="Genomic_DNA"/>
</dbReference>
<reference evidence="2" key="1">
    <citation type="journal article" date="2019" name="Int. J. Syst. Evol. Microbiol.">
        <title>The Global Catalogue of Microorganisms (GCM) 10K type strain sequencing project: providing services to taxonomists for standard genome sequencing and annotation.</title>
        <authorList>
            <consortium name="The Broad Institute Genomics Platform"/>
            <consortium name="The Broad Institute Genome Sequencing Center for Infectious Disease"/>
            <person name="Wu L."/>
            <person name="Ma J."/>
        </authorList>
    </citation>
    <scope>NUCLEOTIDE SEQUENCE [LARGE SCALE GENOMIC DNA]</scope>
    <source>
        <strain evidence="2">JCM 14303</strain>
    </source>
</reference>
<keyword evidence="2" id="KW-1185">Reference proteome</keyword>
<organism evidence="1 2">
    <name type="scientific">Kribbella lupini</name>
    <dbReference type="NCBI Taxonomy" id="291602"/>
    <lineage>
        <taxon>Bacteria</taxon>
        <taxon>Bacillati</taxon>
        <taxon>Actinomycetota</taxon>
        <taxon>Actinomycetes</taxon>
        <taxon>Propionibacteriales</taxon>
        <taxon>Kribbellaceae</taxon>
        <taxon>Kribbella</taxon>
    </lineage>
</organism>